<proteinExistence type="predicted"/>
<evidence type="ECO:0000313" key="1">
    <source>
        <dbReference type="EMBL" id="MBI1492796.1"/>
    </source>
</evidence>
<sequence length="185" mass="21118">MQNLHQKYPYAICYPLNNRAVGTSQDVLAFFSAIELCSEDAKTEFPIISKFYRYPTVGAEILELFQEVKLLKQCLGDIKANAEILQKIGVDLSHTGLNIKSVHLAQAFEKILRILTENAPEMARLDIEEFGSDILNTQSVLICPAEPLVIEGMFNQLPLSVFDECDPPMWFRDEIFDERWYIGKI</sequence>
<name>A0A8J7ILS9_9RHOB</name>
<reference evidence="1" key="1">
    <citation type="submission" date="2020-10" db="EMBL/GenBank/DDBJ databases">
        <title>Paenihalocynthiibacter styelae gen. nov., sp. nov., isolated from stalked sea squirt Styela clava.</title>
        <authorList>
            <person name="Kim Y.-O."/>
            <person name="Yoon J.-H."/>
        </authorList>
    </citation>
    <scope>NUCLEOTIDE SEQUENCE</scope>
    <source>
        <strain evidence="1">MYP1-1</strain>
    </source>
</reference>
<dbReference type="AlphaFoldDB" id="A0A8J7ILS9"/>
<dbReference type="Proteomes" id="UP000640583">
    <property type="component" value="Unassembled WGS sequence"/>
</dbReference>
<protein>
    <submittedName>
        <fullName evidence="1">Uncharacterized protein</fullName>
    </submittedName>
</protein>
<organism evidence="1 2">
    <name type="scientific">Halocynthiibacter styelae</name>
    <dbReference type="NCBI Taxonomy" id="2761955"/>
    <lineage>
        <taxon>Bacteria</taxon>
        <taxon>Pseudomonadati</taxon>
        <taxon>Pseudomonadota</taxon>
        <taxon>Alphaproteobacteria</taxon>
        <taxon>Rhodobacterales</taxon>
        <taxon>Paracoccaceae</taxon>
        <taxon>Halocynthiibacter</taxon>
    </lineage>
</organism>
<dbReference type="RefSeq" id="WP_228847691.1">
    <property type="nucleotide sequence ID" value="NZ_JADCKQ010000002.1"/>
</dbReference>
<comment type="caution">
    <text evidence="1">The sequence shown here is derived from an EMBL/GenBank/DDBJ whole genome shotgun (WGS) entry which is preliminary data.</text>
</comment>
<gene>
    <name evidence="1" type="ORF">H1D41_04005</name>
</gene>
<keyword evidence="2" id="KW-1185">Reference proteome</keyword>
<accession>A0A8J7ILS9</accession>
<dbReference type="EMBL" id="JADCKQ010000002">
    <property type="protein sequence ID" value="MBI1492796.1"/>
    <property type="molecule type" value="Genomic_DNA"/>
</dbReference>
<evidence type="ECO:0000313" key="2">
    <source>
        <dbReference type="Proteomes" id="UP000640583"/>
    </source>
</evidence>